<organism evidence="2 3">
    <name type="scientific">Coleophoma cylindrospora</name>
    <dbReference type="NCBI Taxonomy" id="1849047"/>
    <lineage>
        <taxon>Eukaryota</taxon>
        <taxon>Fungi</taxon>
        <taxon>Dikarya</taxon>
        <taxon>Ascomycota</taxon>
        <taxon>Pezizomycotina</taxon>
        <taxon>Leotiomycetes</taxon>
        <taxon>Helotiales</taxon>
        <taxon>Dermateaceae</taxon>
        <taxon>Coleophoma</taxon>
    </lineage>
</organism>
<dbReference type="EMBL" id="PDLM01000004">
    <property type="protein sequence ID" value="RDW79654.1"/>
    <property type="molecule type" value="Genomic_DNA"/>
</dbReference>
<dbReference type="OrthoDB" id="3553147at2759"/>
<keyword evidence="3" id="KW-1185">Reference proteome</keyword>
<evidence type="ECO:0000259" key="1">
    <source>
        <dbReference type="Pfam" id="PF06985"/>
    </source>
</evidence>
<comment type="caution">
    <text evidence="2">The sequence shown here is derived from an EMBL/GenBank/DDBJ whole genome shotgun (WGS) entry which is preliminary data.</text>
</comment>
<dbReference type="Pfam" id="PF06985">
    <property type="entry name" value="HET"/>
    <property type="match status" value="1"/>
</dbReference>
<evidence type="ECO:0000313" key="2">
    <source>
        <dbReference type="EMBL" id="RDW79654.1"/>
    </source>
</evidence>
<evidence type="ECO:0000313" key="3">
    <source>
        <dbReference type="Proteomes" id="UP000256645"/>
    </source>
</evidence>
<name>A0A3D8S0N8_9HELO</name>
<proteinExistence type="predicted"/>
<dbReference type="InterPro" id="IPR010730">
    <property type="entry name" value="HET"/>
</dbReference>
<dbReference type="PANTHER" id="PTHR24148">
    <property type="entry name" value="ANKYRIN REPEAT DOMAIN-CONTAINING PROTEIN 39 HOMOLOG-RELATED"/>
    <property type="match status" value="1"/>
</dbReference>
<feature type="domain" description="Heterokaryon incompatibility" evidence="1">
    <location>
        <begin position="43"/>
        <end position="217"/>
    </location>
</feature>
<dbReference type="STRING" id="1849047.A0A3D8S0N8"/>
<protein>
    <recommendedName>
        <fullName evidence="1">Heterokaryon incompatibility domain-containing protein</fullName>
    </recommendedName>
</protein>
<reference evidence="2 3" key="1">
    <citation type="journal article" date="2018" name="IMA Fungus">
        <title>IMA Genome-F 9: Draft genome sequence of Annulohypoxylon stygium, Aspergillus mulundensis, Berkeleyomyces basicola (syn. Thielaviopsis basicola), Ceratocystis smalleyi, two Cercospora beticola strains, Coleophoma cylindrospora, Fusarium fracticaudum, Phialophora cf. hyalina, and Morchella septimelata.</title>
        <authorList>
            <person name="Wingfield B.D."/>
            <person name="Bills G.F."/>
            <person name="Dong Y."/>
            <person name="Huang W."/>
            <person name="Nel W.J."/>
            <person name="Swalarsk-Parry B.S."/>
            <person name="Vaghefi N."/>
            <person name="Wilken P.M."/>
            <person name="An Z."/>
            <person name="de Beer Z.W."/>
            <person name="De Vos L."/>
            <person name="Chen L."/>
            <person name="Duong T.A."/>
            <person name="Gao Y."/>
            <person name="Hammerbacher A."/>
            <person name="Kikkert J.R."/>
            <person name="Li Y."/>
            <person name="Li H."/>
            <person name="Li K."/>
            <person name="Li Q."/>
            <person name="Liu X."/>
            <person name="Ma X."/>
            <person name="Naidoo K."/>
            <person name="Pethybridge S.J."/>
            <person name="Sun J."/>
            <person name="Steenkamp E.T."/>
            <person name="van der Nest M.A."/>
            <person name="van Wyk S."/>
            <person name="Wingfield M.J."/>
            <person name="Xiong C."/>
            <person name="Yue Q."/>
            <person name="Zhang X."/>
        </authorList>
    </citation>
    <scope>NUCLEOTIDE SEQUENCE [LARGE SCALE GENOMIC DNA]</scope>
    <source>
        <strain evidence="2 3">BP6252</strain>
    </source>
</reference>
<accession>A0A3D8S0N8</accession>
<dbReference type="PANTHER" id="PTHR24148:SF64">
    <property type="entry name" value="HETEROKARYON INCOMPATIBILITY DOMAIN-CONTAINING PROTEIN"/>
    <property type="match status" value="1"/>
</dbReference>
<sequence length="722" mass="80385">MTLYAALDALVKGIRLLELAPGTQDDPLTGNLVVSSLHDHPLYDALSYRWASPAGQQAHLPGQENVAQSPLELAKASCCVRKLHLPDVRALSANQHVITLGQENVVQITPNLANALRCMRKPDSIRTLWIDALCINQNDVDERSAQVALMRPIYTQATTVCVYIDRMVFVSPAMRSKLQTLSEESDVSDLGDDPSIWQPLADLLQDQYWDRLWIQQELVLAKKFTVHCNDTRIDGDRLMAFQALLLRRANPELDITRRIEDNPKQHSADAGSWKSLSQSFGLAMVPSKHLLWWRKMYELKSPILIYKLVPPYDPGSREELNIGDTKYITPIYLLGAMRVATRLQATDPRDRVYGMLGLATDVKEGDIPIDYTKTELEIQTDVTRFLLRSSQKLLFLPYAGASSTTAGSPTQPSWVPHWTATSLFWTGASASASLKATGSSISTDGKTMIVRGMRINHFAENRISLSFAGLTLLDLAMIVSHIINLEEGQSSWRLGQRLRAVVENLGTTLLKTATKLHNSTFVLSGEECFLYMLLILRWHVMMAAHNLELTDLSLLRATSAESFDDIFNVLHASKDSDQTVLRVADLAQFVSDGIIPRNWENYNKFIQFLKTACDGSRISFTADNEESVLTQGGAVEPEDEVWILFGCSFPMVLRPEGESYSVVSAACMYGTRGLMEGLLVRDNILGVERVSTAEDIQDLKIPEHVEDGVTAGGYKISTITLI</sequence>
<dbReference type="InterPro" id="IPR052895">
    <property type="entry name" value="HetReg/Transcr_Mod"/>
</dbReference>
<dbReference type="Proteomes" id="UP000256645">
    <property type="component" value="Unassembled WGS sequence"/>
</dbReference>
<gene>
    <name evidence="2" type="ORF">BP6252_04292</name>
</gene>
<dbReference type="AlphaFoldDB" id="A0A3D8S0N8"/>